<evidence type="ECO:0000313" key="6">
    <source>
        <dbReference type="Proteomes" id="UP000601027"/>
    </source>
</evidence>
<evidence type="ECO:0000259" key="4">
    <source>
        <dbReference type="Pfam" id="PF07992"/>
    </source>
</evidence>
<name>A0ABS1XWC9_9ACTN</name>
<reference evidence="5 6" key="1">
    <citation type="submission" date="2021-01" db="EMBL/GenBank/DDBJ databases">
        <title>Draft genome sequence of Micromonospora sp. strain STR1_7.</title>
        <authorList>
            <person name="Karlyshev A."/>
            <person name="Jawad R."/>
        </authorList>
    </citation>
    <scope>NUCLEOTIDE SEQUENCE [LARGE SCALE GENOMIC DNA]</scope>
    <source>
        <strain evidence="5 6">STR1-7</strain>
    </source>
</reference>
<protein>
    <submittedName>
        <fullName evidence="5">NAD(P)/FAD-dependent oxidoreductase</fullName>
    </submittedName>
</protein>
<dbReference type="InterPro" id="IPR036188">
    <property type="entry name" value="FAD/NAD-bd_sf"/>
</dbReference>
<evidence type="ECO:0000313" key="5">
    <source>
        <dbReference type="EMBL" id="MBM0233577.1"/>
    </source>
</evidence>
<feature type="domain" description="FAD/NAD(P)-binding" evidence="4">
    <location>
        <begin position="2"/>
        <end position="272"/>
    </location>
</feature>
<keyword evidence="6" id="KW-1185">Reference proteome</keyword>
<sequence length="315" mass="33272">MFDVIVIGGGPAGLSAALCLGRTHRSTLVLDTDEGRNAPAQNVHNFFTQDGTPPTEVRRIGAEQLGHYPSVRLQVAEVSGVERDGAEAFAVTLADGQVEHGRRLLLATGLADDLPAIDGIAPLWGRSAFHCPYCHGYEVSGHPIAVLGGTPDRVRLAVHLSRFTDDIVLCTDGPVEWPAPITGALEKAGVEVRTERVTAVRADGPELRAIQFETGPELERSAMFIKTVLRQRSPIAAQLGCAIFPDDAVEVNEFGQTSVPGVYAAGDMARRPTVPMPVSAVVVAAASGTIAAGIIDQDLLSADFDLPNPFANARS</sequence>
<dbReference type="InterPro" id="IPR023753">
    <property type="entry name" value="FAD/NAD-binding_dom"/>
</dbReference>
<proteinExistence type="predicted"/>
<dbReference type="InterPro" id="IPR050097">
    <property type="entry name" value="Ferredoxin-NADP_redctase_2"/>
</dbReference>
<dbReference type="SUPFAM" id="SSF51905">
    <property type="entry name" value="FAD/NAD(P)-binding domain"/>
    <property type="match status" value="1"/>
</dbReference>
<dbReference type="PRINTS" id="PR00368">
    <property type="entry name" value="FADPNR"/>
</dbReference>
<gene>
    <name evidence="5" type="ORF">JNW91_17970</name>
</gene>
<dbReference type="Pfam" id="PF07992">
    <property type="entry name" value="Pyr_redox_2"/>
    <property type="match status" value="1"/>
</dbReference>
<accession>A0ABS1XWC9</accession>
<dbReference type="RefSeq" id="WP_203176690.1">
    <property type="nucleotide sequence ID" value="NZ_JAEVHM010000086.1"/>
</dbReference>
<comment type="catalytic activity">
    <reaction evidence="3">
        <text>[thioredoxin]-dithiol + NADP(+) = [thioredoxin]-disulfide + NADPH + H(+)</text>
        <dbReference type="Rhea" id="RHEA:20345"/>
        <dbReference type="Rhea" id="RHEA-COMP:10698"/>
        <dbReference type="Rhea" id="RHEA-COMP:10700"/>
        <dbReference type="ChEBI" id="CHEBI:15378"/>
        <dbReference type="ChEBI" id="CHEBI:29950"/>
        <dbReference type="ChEBI" id="CHEBI:50058"/>
        <dbReference type="ChEBI" id="CHEBI:57783"/>
        <dbReference type="ChEBI" id="CHEBI:58349"/>
        <dbReference type="EC" id="1.8.1.9"/>
    </reaction>
</comment>
<evidence type="ECO:0000256" key="3">
    <source>
        <dbReference type="ARBA" id="ARBA00048132"/>
    </source>
</evidence>
<dbReference type="PRINTS" id="PR00469">
    <property type="entry name" value="PNDRDTASEII"/>
</dbReference>
<dbReference type="PANTHER" id="PTHR48105">
    <property type="entry name" value="THIOREDOXIN REDUCTASE 1-RELATED-RELATED"/>
    <property type="match status" value="1"/>
</dbReference>
<dbReference type="EMBL" id="JAEVHM010000086">
    <property type="protein sequence ID" value="MBM0233577.1"/>
    <property type="molecule type" value="Genomic_DNA"/>
</dbReference>
<comment type="caution">
    <text evidence="5">The sequence shown here is derived from an EMBL/GenBank/DDBJ whole genome shotgun (WGS) entry which is preliminary data.</text>
</comment>
<keyword evidence="2" id="KW-0560">Oxidoreductase</keyword>
<dbReference type="Proteomes" id="UP000601027">
    <property type="component" value="Unassembled WGS sequence"/>
</dbReference>
<keyword evidence="1" id="KW-0285">Flavoprotein</keyword>
<evidence type="ECO:0000256" key="2">
    <source>
        <dbReference type="ARBA" id="ARBA00023002"/>
    </source>
</evidence>
<dbReference type="Gene3D" id="3.50.50.60">
    <property type="entry name" value="FAD/NAD(P)-binding domain"/>
    <property type="match status" value="2"/>
</dbReference>
<evidence type="ECO:0000256" key="1">
    <source>
        <dbReference type="ARBA" id="ARBA00022630"/>
    </source>
</evidence>
<organism evidence="5 6">
    <name type="scientific">Micromonospora parastrephiae</name>
    <dbReference type="NCBI Taxonomy" id="2806101"/>
    <lineage>
        <taxon>Bacteria</taxon>
        <taxon>Bacillati</taxon>
        <taxon>Actinomycetota</taxon>
        <taxon>Actinomycetes</taxon>
        <taxon>Micromonosporales</taxon>
        <taxon>Micromonosporaceae</taxon>
        <taxon>Micromonospora</taxon>
    </lineage>
</organism>